<dbReference type="SUPFAM" id="SSF46785">
    <property type="entry name" value="Winged helix' DNA-binding domain"/>
    <property type="match status" value="1"/>
</dbReference>
<proteinExistence type="predicted"/>
<gene>
    <name evidence="2" type="ORF">DSL64_01590</name>
</gene>
<evidence type="ECO:0000313" key="2">
    <source>
        <dbReference type="EMBL" id="REA64270.1"/>
    </source>
</evidence>
<organism evidence="2 3">
    <name type="scientific">Dyadobacter luteus</name>
    <dbReference type="NCBI Taxonomy" id="2259619"/>
    <lineage>
        <taxon>Bacteria</taxon>
        <taxon>Pseudomonadati</taxon>
        <taxon>Bacteroidota</taxon>
        <taxon>Cytophagia</taxon>
        <taxon>Cytophagales</taxon>
        <taxon>Spirosomataceae</taxon>
        <taxon>Dyadobacter</taxon>
    </lineage>
</organism>
<name>A0A3D8YI92_9BACT</name>
<dbReference type="Proteomes" id="UP000256373">
    <property type="component" value="Unassembled WGS sequence"/>
</dbReference>
<dbReference type="OrthoDB" id="982587at2"/>
<keyword evidence="3" id="KW-1185">Reference proteome</keyword>
<evidence type="ECO:0000259" key="1">
    <source>
        <dbReference type="Pfam" id="PF03551"/>
    </source>
</evidence>
<dbReference type="EMBL" id="QNUL01000001">
    <property type="protein sequence ID" value="REA64270.1"/>
    <property type="molecule type" value="Genomic_DNA"/>
</dbReference>
<sequence>MKKTKLGEFEELVLLTVAALQHDAYGVEIKRELETRLNERLSVGSIQSALKRMEEKGFLTSAFGEATLKRGGKRKRIYYTTSHALKVLEEMRAIRADLWKSIPLIVSELKMI</sequence>
<evidence type="ECO:0000313" key="3">
    <source>
        <dbReference type="Proteomes" id="UP000256373"/>
    </source>
</evidence>
<protein>
    <submittedName>
        <fullName evidence="2">PadR family transcriptional regulator</fullName>
    </submittedName>
</protein>
<dbReference type="Gene3D" id="1.10.10.10">
    <property type="entry name" value="Winged helix-like DNA-binding domain superfamily/Winged helix DNA-binding domain"/>
    <property type="match status" value="1"/>
</dbReference>
<dbReference type="InterPro" id="IPR005149">
    <property type="entry name" value="Tscrpt_reg_PadR_N"/>
</dbReference>
<dbReference type="RefSeq" id="WP_115828876.1">
    <property type="nucleotide sequence ID" value="NZ_QNUL01000001.1"/>
</dbReference>
<accession>A0A3D8YI92</accession>
<reference evidence="2 3" key="1">
    <citation type="submission" date="2018-07" db="EMBL/GenBank/DDBJ databases">
        <title>Dyadobacter roseus sp. nov., isolated from rose rhizosphere soil.</title>
        <authorList>
            <person name="Chen L."/>
        </authorList>
    </citation>
    <scope>NUCLEOTIDE SEQUENCE [LARGE SCALE GENOMIC DNA]</scope>
    <source>
        <strain evidence="2 3">RS19</strain>
    </source>
</reference>
<dbReference type="AlphaFoldDB" id="A0A3D8YI92"/>
<dbReference type="InterPro" id="IPR036390">
    <property type="entry name" value="WH_DNA-bd_sf"/>
</dbReference>
<comment type="caution">
    <text evidence="2">The sequence shown here is derived from an EMBL/GenBank/DDBJ whole genome shotgun (WGS) entry which is preliminary data.</text>
</comment>
<dbReference type="InterPro" id="IPR036388">
    <property type="entry name" value="WH-like_DNA-bd_sf"/>
</dbReference>
<dbReference type="Pfam" id="PF03551">
    <property type="entry name" value="PadR"/>
    <property type="match status" value="1"/>
</dbReference>
<feature type="domain" description="Transcription regulator PadR N-terminal" evidence="1">
    <location>
        <begin position="15"/>
        <end position="82"/>
    </location>
</feature>